<dbReference type="PANTHER" id="PTHR33408">
    <property type="entry name" value="TRANSPOSASE"/>
    <property type="match status" value="1"/>
</dbReference>
<dbReference type="RefSeq" id="WP_109776635.1">
    <property type="nucleotide sequence ID" value="NZ_QGDQ01000046.1"/>
</dbReference>
<proteinExistence type="predicted"/>
<comment type="caution">
    <text evidence="3">The sequence shown here is derived from an EMBL/GenBank/DDBJ whole genome shotgun (WGS) entry which is preliminary data.</text>
</comment>
<name>A0A315ZLT0_9ACTN</name>
<sequence>MAERDVDVLAPLASDQSQRLGADPAGDRSTEHLPHTDKVQQRLRTEEGKALYARRGRTVEPVFGQDKMNLDLARMRRRGLGAVRRQVRFTAAVHNMTKITRRVCAAGLSLPMALAAGGF</sequence>
<dbReference type="EMBL" id="QGDQ01000046">
    <property type="protein sequence ID" value="PWJ46476.1"/>
    <property type="molecule type" value="Genomic_DNA"/>
</dbReference>
<dbReference type="Pfam" id="PF13751">
    <property type="entry name" value="DDE_Tnp_1_6"/>
    <property type="match status" value="1"/>
</dbReference>
<evidence type="ECO:0000256" key="1">
    <source>
        <dbReference type="SAM" id="MobiDB-lite"/>
    </source>
</evidence>
<accession>A0A315ZLT0</accession>
<dbReference type="InterPro" id="IPR025668">
    <property type="entry name" value="Tnp_DDE_dom"/>
</dbReference>
<organism evidence="3 4">
    <name type="scientific">Quadrisphaera granulorum</name>
    <dbReference type="NCBI Taxonomy" id="317664"/>
    <lineage>
        <taxon>Bacteria</taxon>
        <taxon>Bacillati</taxon>
        <taxon>Actinomycetota</taxon>
        <taxon>Actinomycetes</taxon>
        <taxon>Kineosporiales</taxon>
        <taxon>Kineosporiaceae</taxon>
        <taxon>Quadrisphaera</taxon>
    </lineage>
</organism>
<evidence type="ECO:0000313" key="4">
    <source>
        <dbReference type="Proteomes" id="UP000245469"/>
    </source>
</evidence>
<reference evidence="3 4" key="1">
    <citation type="submission" date="2018-03" db="EMBL/GenBank/DDBJ databases">
        <title>Genomic Encyclopedia of Archaeal and Bacterial Type Strains, Phase II (KMG-II): from individual species to whole genera.</title>
        <authorList>
            <person name="Goeker M."/>
        </authorList>
    </citation>
    <scope>NUCLEOTIDE SEQUENCE [LARGE SCALE GENOMIC DNA]</scope>
    <source>
        <strain evidence="3 4">DSM 44889</strain>
    </source>
</reference>
<feature type="region of interest" description="Disordered" evidence="1">
    <location>
        <begin position="1"/>
        <end position="48"/>
    </location>
</feature>
<keyword evidence="4" id="KW-1185">Reference proteome</keyword>
<dbReference type="OrthoDB" id="4227096at2"/>
<evidence type="ECO:0000259" key="2">
    <source>
        <dbReference type="Pfam" id="PF13751"/>
    </source>
</evidence>
<feature type="compositionally biased region" description="Basic and acidic residues" evidence="1">
    <location>
        <begin position="25"/>
        <end position="48"/>
    </location>
</feature>
<protein>
    <submittedName>
        <fullName evidence="3">DDE family transposase</fullName>
    </submittedName>
</protein>
<gene>
    <name evidence="3" type="ORF">BXY45_1462</name>
</gene>
<feature type="domain" description="Transposase DDE" evidence="2">
    <location>
        <begin position="35"/>
        <end position="99"/>
    </location>
</feature>
<dbReference type="PANTHER" id="PTHR33408:SF2">
    <property type="entry name" value="TRANSPOSASE DDE DOMAIN-CONTAINING PROTEIN"/>
    <property type="match status" value="1"/>
</dbReference>
<dbReference type="Proteomes" id="UP000245469">
    <property type="component" value="Unassembled WGS sequence"/>
</dbReference>
<dbReference type="AlphaFoldDB" id="A0A315ZLT0"/>
<evidence type="ECO:0000313" key="3">
    <source>
        <dbReference type="EMBL" id="PWJ46476.1"/>
    </source>
</evidence>